<reference evidence="4 5" key="1">
    <citation type="journal article" date="2004" name="Nature">
        <title>Genome evolution in yeasts.</title>
        <authorList>
            <consortium name="Genolevures"/>
            <person name="Dujon B."/>
            <person name="Sherman D."/>
            <person name="Fischer G."/>
            <person name="Durrens P."/>
            <person name="Casaregola S."/>
            <person name="Lafontaine I."/>
            <person name="de Montigny J."/>
            <person name="Marck C."/>
            <person name="Neuveglise C."/>
            <person name="Talla E."/>
            <person name="Goffard N."/>
            <person name="Frangeul L."/>
            <person name="Aigle M."/>
            <person name="Anthouard V."/>
            <person name="Babour A."/>
            <person name="Barbe V."/>
            <person name="Barnay S."/>
            <person name="Blanchin S."/>
            <person name="Beckerich J.M."/>
            <person name="Beyne E."/>
            <person name="Bleykasten C."/>
            <person name="Boisrame A."/>
            <person name="Boyer J."/>
            <person name="Cattolico L."/>
            <person name="Confanioleri F."/>
            <person name="de Daruvar A."/>
            <person name="Despons L."/>
            <person name="Fabre E."/>
            <person name="Fairhead C."/>
            <person name="Ferry-Dumazet H."/>
            <person name="Groppi A."/>
            <person name="Hantraye F."/>
            <person name="Hennequin C."/>
            <person name="Jauniaux N."/>
            <person name="Joyet P."/>
            <person name="Kachouri R."/>
            <person name="Kerrest A."/>
            <person name="Koszul R."/>
            <person name="Lemaire M."/>
            <person name="Lesur I."/>
            <person name="Ma L."/>
            <person name="Muller H."/>
            <person name="Nicaud J.M."/>
            <person name="Nikolski M."/>
            <person name="Oztas S."/>
            <person name="Ozier-Kalogeropoulos O."/>
            <person name="Pellenz S."/>
            <person name="Potier S."/>
            <person name="Richard G.F."/>
            <person name="Straub M.L."/>
            <person name="Suleau A."/>
            <person name="Swennene D."/>
            <person name="Tekaia F."/>
            <person name="Wesolowski-Louvel M."/>
            <person name="Westhof E."/>
            <person name="Wirth B."/>
            <person name="Zeniou-Meyer M."/>
            <person name="Zivanovic I."/>
            <person name="Bolotin-Fukuhara M."/>
            <person name="Thierry A."/>
            <person name="Bouchier C."/>
            <person name="Caudron B."/>
            <person name="Scarpelli C."/>
            <person name="Gaillardin C."/>
            <person name="Weissenbach J."/>
            <person name="Wincker P."/>
            <person name="Souciet J.L."/>
        </authorList>
    </citation>
    <scope>NUCLEOTIDE SEQUENCE [LARGE SCALE GENOMIC DNA]</scope>
    <source>
        <strain evidence="5">ATCC 36239 / CBS 767 / BCRC 21394 / JCM 1990 / NBRC 0083 / IGC 2968</strain>
    </source>
</reference>
<dbReference type="SUPFAM" id="SSF51735">
    <property type="entry name" value="NAD(P)-binding Rossmann-fold domains"/>
    <property type="match status" value="1"/>
</dbReference>
<name>Q6BRA2_DEBHA</name>
<dbReference type="Proteomes" id="UP000000599">
    <property type="component" value="Chromosome D"/>
</dbReference>
<dbReference type="RefSeq" id="XP_459268.1">
    <property type="nucleotide sequence ID" value="XM_459268.1"/>
</dbReference>
<evidence type="ECO:0000256" key="2">
    <source>
        <dbReference type="ARBA" id="ARBA00023445"/>
    </source>
</evidence>
<protein>
    <submittedName>
        <fullName evidence="4">DEHA2D17974p</fullName>
    </submittedName>
</protein>
<dbReference type="STRING" id="284592.Q6BRA2"/>
<dbReference type="CDD" id="cd05227">
    <property type="entry name" value="AR_SDR_e"/>
    <property type="match status" value="1"/>
</dbReference>
<sequence>MTKVFVTGSSSFIGQHILNELLQNGYEVRAGVRSQEQITSFEKFFKYDRKYDNVEFVLIRELDNSSVLIPYLQDVELIVHVASPTPHPGIENVTRDILEPAIKITNSVLFAAKKIPTIRRVIITSSLSNVIRTEDNSTVVNEDRWSDAESTHDYSGCNPYEAYIASKAIVEKKAWEFVETEKPSFDIITLLIAYVLGDVLVKKDNKPSGTNALLWGILKNGAQGGMMEQTVHVRDVADAHVRALNASVKGNQRFIIANDPMKFNNAFEFVNKEFPNETWNFGSTVSTNVTYDNRRAKDVLGIKLRSFKSTILDTVRQYV</sequence>
<dbReference type="InterPro" id="IPR001509">
    <property type="entry name" value="Epimerase_deHydtase"/>
</dbReference>
<dbReference type="InParanoid" id="Q6BRA2"/>
<accession>Q6BRA2</accession>
<keyword evidence="1" id="KW-0560">Oxidoreductase</keyword>
<dbReference type="PANTHER" id="PTHR10366:SF564">
    <property type="entry name" value="STEROL-4-ALPHA-CARBOXYLATE 3-DEHYDROGENASE, DECARBOXYLATING"/>
    <property type="match status" value="1"/>
</dbReference>
<gene>
    <name evidence="4" type="ordered locus">DEHA2D17974g</name>
</gene>
<dbReference type="InterPro" id="IPR036291">
    <property type="entry name" value="NAD(P)-bd_dom_sf"/>
</dbReference>
<keyword evidence="5" id="KW-1185">Reference proteome</keyword>
<dbReference type="GeneID" id="2901138"/>
<dbReference type="PANTHER" id="PTHR10366">
    <property type="entry name" value="NAD DEPENDENT EPIMERASE/DEHYDRATASE"/>
    <property type="match status" value="1"/>
</dbReference>
<dbReference type="AlphaFoldDB" id="Q6BRA2"/>
<dbReference type="eggNOG" id="KOG1502">
    <property type="taxonomic scope" value="Eukaryota"/>
</dbReference>
<dbReference type="KEGG" id="dha:DEHA2D17974g"/>
<dbReference type="Gene3D" id="3.40.50.720">
    <property type="entry name" value="NAD(P)-binding Rossmann-like Domain"/>
    <property type="match status" value="1"/>
</dbReference>
<proteinExistence type="inferred from homology"/>
<evidence type="ECO:0000313" key="5">
    <source>
        <dbReference type="Proteomes" id="UP000000599"/>
    </source>
</evidence>
<dbReference type="EMBL" id="CR382136">
    <property type="protein sequence ID" value="CAG87442.1"/>
    <property type="molecule type" value="Genomic_DNA"/>
</dbReference>
<dbReference type="Pfam" id="PF01370">
    <property type="entry name" value="Epimerase"/>
    <property type="match status" value="1"/>
</dbReference>
<evidence type="ECO:0000313" key="4">
    <source>
        <dbReference type="EMBL" id="CAG87442.1"/>
    </source>
</evidence>
<dbReference type="GO" id="GO:0016616">
    <property type="term" value="F:oxidoreductase activity, acting on the CH-OH group of donors, NAD or NADP as acceptor"/>
    <property type="evidence" value="ECO:0007669"/>
    <property type="project" value="TreeGrafter"/>
</dbReference>
<dbReference type="OrthoDB" id="2735536at2759"/>
<organism evidence="4 5">
    <name type="scientific">Debaryomyces hansenii (strain ATCC 36239 / CBS 767 / BCRC 21394 / JCM 1990 / NBRC 0083 / IGC 2968)</name>
    <name type="common">Yeast</name>
    <name type="synonym">Torulaspora hansenii</name>
    <dbReference type="NCBI Taxonomy" id="284592"/>
    <lineage>
        <taxon>Eukaryota</taxon>
        <taxon>Fungi</taxon>
        <taxon>Dikarya</taxon>
        <taxon>Ascomycota</taxon>
        <taxon>Saccharomycotina</taxon>
        <taxon>Pichiomycetes</taxon>
        <taxon>Debaryomycetaceae</taxon>
        <taxon>Debaryomyces</taxon>
    </lineage>
</organism>
<dbReference type="InterPro" id="IPR050425">
    <property type="entry name" value="NAD(P)_dehydrat-like"/>
</dbReference>
<comment type="similarity">
    <text evidence="2">Belongs to the NAD(P)-dependent epimerase/dehydratase family. Dihydroflavonol-4-reductase subfamily.</text>
</comment>
<evidence type="ECO:0000259" key="3">
    <source>
        <dbReference type="Pfam" id="PF01370"/>
    </source>
</evidence>
<feature type="domain" description="NAD-dependent epimerase/dehydratase" evidence="3">
    <location>
        <begin position="4"/>
        <end position="254"/>
    </location>
</feature>
<dbReference type="HOGENOM" id="CLU_007383_9_2_1"/>
<evidence type="ECO:0000256" key="1">
    <source>
        <dbReference type="ARBA" id="ARBA00023002"/>
    </source>
</evidence>